<comment type="caution">
    <text evidence="1">The sequence shown here is derived from an EMBL/GenBank/DDBJ whole genome shotgun (WGS) entry which is preliminary data.</text>
</comment>
<name>A0A2I0IVB9_PUNGR</name>
<protein>
    <submittedName>
        <fullName evidence="1">Uncharacterized protein</fullName>
    </submittedName>
</protein>
<dbReference type="EMBL" id="PGOL01002444">
    <property type="protein sequence ID" value="PKI47947.1"/>
    <property type="molecule type" value="Genomic_DNA"/>
</dbReference>
<dbReference type="AlphaFoldDB" id="A0A2I0IVB9"/>
<sequence length="85" mass="9437">MPCRQTQGYPVTAMVASVGPPSPHNHLQLKRGAAVVENNPNRGRQGSLYLLATTTTLLHPLLSLRVKIEMTVASQRPRLVRWRPT</sequence>
<evidence type="ECO:0000313" key="1">
    <source>
        <dbReference type="EMBL" id="PKI47947.1"/>
    </source>
</evidence>
<gene>
    <name evidence="1" type="ORF">CRG98_031731</name>
</gene>
<dbReference type="Proteomes" id="UP000233551">
    <property type="component" value="Unassembled WGS sequence"/>
</dbReference>
<evidence type="ECO:0000313" key="2">
    <source>
        <dbReference type="Proteomes" id="UP000233551"/>
    </source>
</evidence>
<organism evidence="1 2">
    <name type="scientific">Punica granatum</name>
    <name type="common">Pomegranate</name>
    <dbReference type="NCBI Taxonomy" id="22663"/>
    <lineage>
        <taxon>Eukaryota</taxon>
        <taxon>Viridiplantae</taxon>
        <taxon>Streptophyta</taxon>
        <taxon>Embryophyta</taxon>
        <taxon>Tracheophyta</taxon>
        <taxon>Spermatophyta</taxon>
        <taxon>Magnoliopsida</taxon>
        <taxon>eudicotyledons</taxon>
        <taxon>Gunneridae</taxon>
        <taxon>Pentapetalae</taxon>
        <taxon>rosids</taxon>
        <taxon>malvids</taxon>
        <taxon>Myrtales</taxon>
        <taxon>Lythraceae</taxon>
        <taxon>Punica</taxon>
    </lineage>
</organism>
<accession>A0A2I0IVB9</accession>
<proteinExistence type="predicted"/>
<keyword evidence="2" id="KW-1185">Reference proteome</keyword>
<reference evidence="1 2" key="1">
    <citation type="submission" date="2017-11" db="EMBL/GenBank/DDBJ databases">
        <title>De-novo sequencing of pomegranate (Punica granatum L.) genome.</title>
        <authorList>
            <person name="Akparov Z."/>
            <person name="Amiraslanov A."/>
            <person name="Hajiyeva S."/>
            <person name="Abbasov M."/>
            <person name="Kaur K."/>
            <person name="Hamwieh A."/>
            <person name="Solovyev V."/>
            <person name="Salamov A."/>
            <person name="Braich B."/>
            <person name="Kosarev P."/>
            <person name="Mahmoud A."/>
            <person name="Hajiyev E."/>
            <person name="Babayeva S."/>
            <person name="Izzatullayeva V."/>
            <person name="Mammadov A."/>
            <person name="Mammadov A."/>
            <person name="Sharifova S."/>
            <person name="Ojaghi J."/>
            <person name="Eynullazada K."/>
            <person name="Bayramov B."/>
            <person name="Abdulazimova A."/>
            <person name="Shahmuradov I."/>
        </authorList>
    </citation>
    <scope>NUCLEOTIDE SEQUENCE [LARGE SCALE GENOMIC DNA]</scope>
    <source>
        <strain evidence="2">cv. AG2017</strain>
        <tissue evidence="1">Leaf</tissue>
    </source>
</reference>